<dbReference type="InterPro" id="IPR045866">
    <property type="entry name" value="FAM210A/B-like"/>
</dbReference>
<keyword evidence="4" id="KW-1185">Reference proteome</keyword>
<evidence type="ECO:0000256" key="1">
    <source>
        <dbReference type="SAM" id="MobiDB-lite"/>
    </source>
</evidence>
<dbReference type="Pfam" id="PF06916">
    <property type="entry name" value="FAM210A-B_dom"/>
    <property type="match status" value="1"/>
</dbReference>
<dbReference type="PANTHER" id="PTHR21377">
    <property type="entry name" value="PROTEIN FAM210B, MITOCHONDRIAL"/>
    <property type="match status" value="1"/>
</dbReference>
<dbReference type="InterPro" id="IPR009688">
    <property type="entry name" value="FAM210A/B-like_dom"/>
</dbReference>
<dbReference type="AlphaFoldDB" id="A0A8J8VZ83"/>
<dbReference type="PANTHER" id="PTHR21377:SF0">
    <property type="entry name" value="PROTEIN FAM210B, MITOCHONDRIAL"/>
    <property type="match status" value="1"/>
</dbReference>
<gene>
    <name evidence="3" type="ORF">PECM_008434</name>
</gene>
<feature type="region of interest" description="Disordered" evidence="1">
    <location>
        <begin position="35"/>
        <end position="110"/>
    </location>
</feature>
<dbReference type="Proteomes" id="UP000631181">
    <property type="component" value="Unassembled WGS sequence"/>
</dbReference>
<feature type="compositionally biased region" description="Low complexity" evidence="1">
    <location>
        <begin position="84"/>
        <end position="108"/>
    </location>
</feature>
<evidence type="ECO:0000259" key="2">
    <source>
        <dbReference type="Pfam" id="PF06916"/>
    </source>
</evidence>
<organism evidence="3 4">
    <name type="scientific">Penicillium ucsense</name>
    <dbReference type="NCBI Taxonomy" id="2839758"/>
    <lineage>
        <taxon>Eukaryota</taxon>
        <taxon>Fungi</taxon>
        <taxon>Dikarya</taxon>
        <taxon>Ascomycota</taxon>
        <taxon>Pezizomycotina</taxon>
        <taxon>Eurotiomycetes</taxon>
        <taxon>Eurotiomycetidae</taxon>
        <taxon>Eurotiales</taxon>
        <taxon>Aspergillaceae</taxon>
        <taxon>Penicillium</taxon>
    </lineage>
</organism>
<evidence type="ECO:0000313" key="4">
    <source>
        <dbReference type="Proteomes" id="UP000631181"/>
    </source>
</evidence>
<evidence type="ECO:0000313" key="3">
    <source>
        <dbReference type="EMBL" id="KAF7714316.1"/>
    </source>
</evidence>
<feature type="region of interest" description="Disordered" evidence="1">
    <location>
        <begin position="173"/>
        <end position="199"/>
    </location>
</feature>
<reference evidence="3" key="1">
    <citation type="journal article" date="2020" name="Front. Microbiol.">
        <title>Gene regulatory networks of Penicillium echinulatum 2HH and Penicillium oxalicum 114-2 inferred by a computational biology approach.</title>
        <authorList>
            <person name="Lenz A.R."/>
            <person name="Galan-Vasquez E."/>
            <person name="Balbinot E."/>
            <person name="De Abreu F.P."/>
            <person name="De Oliveira N.S."/>
            <person name="Da Rosa L.O."/>
            <person name="De Avila E Silva S."/>
            <person name="Camassola M."/>
            <person name="Dillon A.J.P."/>
            <person name="Perez-Rueda E."/>
        </authorList>
    </citation>
    <scope>NUCLEOTIDE SEQUENCE</scope>
    <source>
        <strain evidence="3">S1M29</strain>
    </source>
</reference>
<dbReference type="OrthoDB" id="426386at2759"/>
<sequence>MSRASPALLSRWLAQPTELLFPRLLRSQQRQLPSRRFLTLQSRSSQARKPKTALNNSPATSQSSSSSFASSTSRFCRAQRRFNSTKSSTPGSTSSQAQSQAQKQAPQGLSQRLRTLSREYGWAALGVYLGLSALDFPVCFVAVQLLGVDRIGHWEHVIVSSVKNAVHSVWPSTWSQSRRGEAHDGKRDEEGDEGSESQSKASIWTQLALAYAVHKSLIFIRVPLTAAATPKIVKVLRRWGWDIGKRKPKST</sequence>
<feature type="compositionally biased region" description="Low complexity" evidence="1">
    <location>
        <begin position="57"/>
        <end position="73"/>
    </location>
</feature>
<proteinExistence type="predicted"/>
<comment type="caution">
    <text evidence="3">The sequence shown here is derived from an EMBL/GenBank/DDBJ whole genome shotgun (WGS) entry which is preliminary data.</text>
</comment>
<dbReference type="GO" id="GO:0005739">
    <property type="term" value="C:mitochondrion"/>
    <property type="evidence" value="ECO:0007669"/>
    <property type="project" value="TreeGrafter"/>
</dbReference>
<protein>
    <recommendedName>
        <fullName evidence="2">DUF1279 domain-containing protein</fullName>
    </recommendedName>
</protein>
<name>A0A8J8VZ83_9EURO</name>
<accession>A0A8J8VZ83</accession>
<feature type="domain" description="DUF1279" evidence="2">
    <location>
        <begin position="111"/>
        <end position="230"/>
    </location>
</feature>
<dbReference type="EMBL" id="WIWV01000088">
    <property type="protein sequence ID" value="KAF7714316.1"/>
    <property type="molecule type" value="Genomic_DNA"/>
</dbReference>
<feature type="compositionally biased region" description="Basic and acidic residues" evidence="1">
    <location>
        <begin position="178"/>
        <end position="189"/>
    </location>
</feature>